<dbReference type="InterPro" id="IPR036259">
    <property type="entry name" value="MFS_trans_sf"/>
</dbReference>
<feature type="transmembrane region" description="Helical" evidence="5">
    <location>
        <begin position="41"/>
        <end position="61"/>
    </location>
</feature>
<comment type="subcellular location">
    <subcellularLocation>
        <location evidence="1">Membrane</location>
        <topology evidence="1">Multi-pass membrane protein</topology>
    </subcellularLocation>
</comment>
<keyword evidence="8" id="KW-1185">Reference proteome</keyword>
<dbReference type="PROSITE" id="PS50850">
    <property type="entry name" value="MFS"/>
    <property type="match status" value="1"/>
</dbReference>
<dbReference type="Proteomes" id="UP000249688">
    <property type="component" value="Unassembled WGS sequence"/>
</dbReference>
<evidence type="ECO:0000256" key="5">
    <source>
        <dbReference type="SAM" id="Phobius"/>
    </source>
</evidence>
<feature type="transmembrane region" description="Helical" evidence="5">
    <location>
        <begin position="314"/>
        <end position="330"/>
    </location>
</feature>
<feature type="transmembrane region" description="Helical" evidence="5">
    <location>
        <begin position="210"/>
        <end position="231"/>
    </location>
</feature>
<evidence type="ECO:0000313" key="8">
    <source>
        <dbReference type="Proteomes" id="UP000249688"/>
    </source>
</evidence>
<feature type="transmembrane region" description="Helical" evidence="5">
    <location>
        <begin position="155"/>
        <end position="176"/>
    </location>
</feature>
<dbReference type="InterPro" id="IPR020846">
    <property type="entry name" value="MFS_dom"/>
</dbReference>
<dbReference type="GO" id="GO:0016020">
    <property type="term" value="C:membrane"/>
    <property type="evidence" value="ECO:0007669"/>
    <property type="project" value="UniProtKB-SubCell"/>
</dbReference>
<organism evidence="7 8">
    <name type="scientific">Humitalea rosea</name>
    <dbReference type="NCBI Taxonomy" id="990373"/>
    <lineage>
        <taxon>Bacteria</taxon>
        <taxon>Pseudomonadati</taxon>
        <taxon>Pseudomonadota</taxon>
        <taxon>Alphaproteobacteria</taxon>
        <taxon>Acetobacterales</taxon>
        <taxon>Roseomonadaceae</taxon>
        <taxon>Humitalea</taxon>
    </lineage>
</organism>
<accession>A0A2W7KG67</accession>
<evidence type="ECO:0000256" key="4">
    <source>
        <dbReference type="ARBA" id="ARBA00023136"/>
    </source>
</evidence>
<dbReference type="InterPro" id="IPR011701">
    <property type="entry name" value="MFS"/>
</dbReference>
<evidence type="ECO:0000256" key="1">
    <source>
        <dbReference type="ARBA" id="ARBA00004141"/>
    </source>
</evidence>
<comment type="caution">
    <text evidence="7">The sequence shown here is derived from an EMBL/GenBank/DDBJ whole genome shotgun (WGS) entry which is preliminary data.</text>
</comment>
<dbReference type="PROSITE" id="PS00216">
    <property type="entry name" value="SUGAR_TRANSPORT_1"/>
    <property type="match status" value="1"/>
</dbReference>
<feature type="transmembrane region" description="Helical" evidence="5">
    <location>
        <begin position="274"/>
        <end position="294"/>
    </location>
</feature>
<dbReference type="GO" id="GO:0022857">
    <property type="term" value="F:transmembrane transporter activity"/>
    <property type="evidence" value="ECO:0007669"/>
    <property type="project" value="InterPro"/>
</dbReference>
<dbReference type="Gene3D" id="1.20.1250.20">
    <property type="entry name" value="MFS general substrate transporter like domains"/>
    <property type="match status" value="1"/>
</dbReference>
<feature type="transmembrane region" description="Helical" evidence="5">
    <location>
        <begin position="364"/>
        <end position="386"/>
    </location>
</feature>
<dbReference type="InterPro" id="IPR005829">
    <property type="entry name" value="Sugar_transporter_CS"/>
</dbReference>
<dbReference type="PANTHER" id="PTHR42718:SF35">
    <property type="entry name" value="BLL0718 PROTEIN"/>
    <property type="match status" value="1"/>
</dbReference>
<evidence type="ECO:0000256" key="2">
    <source>
        <dbReference type="ARBA" id="ARBA00022692"/>
    </source>
</evidence>
<dbReference type="PANTHER" id="PTHR42718">
    <property type="entry name" value="MAJOR FACILITATOR SUPERFAMILY MULTIDRUG TRANSPORTER MFSC"/>
    <property type="match status" value="1"/>
</dbReference>
<evidence type="ECO:0000259" key="6">
    <source>
        <dbReference type="PROSITE" id="PS50850"/>
    </source>
</evidence>
<sequence length="393" mass="40530">MFVVGVLWTAFFLVNFNIAMMIPLLPFVRQALGLSAEQSGWVLAAFPLAALVGNLVLGPWIDRFGRKRFIVTGAATCAGIFLLTALATGSTMLILCRAAIGLCMPMIGASTFAAIADYIRAEDRARIAGYVTTAAPIAFLLSMSLGVVLGGLFSWQVPLVLIAAVAAGLALCAARLPPTPPGAMSLAPVTGRTYSTRLLSLSMNAATRSLFIGYVCWSAGIFVFLGLYPSWVVQRGLAGHGPGSIGGMLLLGEVGGLIGALIAGRLARLTTRPFGTCALAALATAGLVLAVPFGEGSPLWQTLAYGGFAFGRDLMLALTLGGAMLLVPAVQRGSLSAILNALYQTGATAGLLASAWLYRLEPDFMGNAAAAGVLLLLAGASLWSIAPARAEPP</sequence>
<reference evidence="7 8" key="1">
    <citation type="submission" date="2018-06" db="EMBL/GenBank/DDBJ databases">
        <title>Genomic Encyclopedia of Archaeal and Bacterial Type Strains, Phase II (KMG-II): from individual species to whole genera.</title>
        <authorList>
            <person name="Goeker M."/>
        </authorList>
    </citation>
    <scope>NUCLEOTIDE SEQUENCE [LARGE SCALE GENOMIC DNA]</scope>
    <source>
        <strain evidence="7 8">DSM 24525</strain>
    </source>
</reference>
<feature type="transmembrane region" description="Helical" evidence="5">
    <location>
        <begin position="92"/>
        <end position="115"/>
    </location>
</feature>
<dbReference type="SUPFAM" id="SSF103473">
    <property type="entry name" value="MFS general substrate transporter"/>
    <property type="match status" value="1"/>
</dbReference>
<dbReference type="OrthoDB" id="7265683at2"/>
<proteinExistence type="predicted"/>
<keyword evidence="2 5" id="KW-0812">Transmembrane</keyword>
<keyword evidence="3 5" id="KW-1133">Transmembrane helix</keyword>
<dbReference type="Pfam" id="PF07690">
    <property type="entry name" value="MFS_1"/>
    <property type="match status" value="1"/>
</dbReference>
<dbReference type="EMBL" id="QKYU01000008">
    <property type="protein sequence ID" value="PZW46739.1"/>
    <property type="molecule type" value="Genomic_DNA"/>
</dbReference>
<feature type="transmembrane region" description="Helical" evidence="5">
    <location>
        <begin position="68"/>
        <end position="86"/>
    </location>
</feature>
<name>A0A2W7KG67_9PROT</name>
<dbReference type="RefSeq" id="WP_111397771.1">
    <property type="nucleotide sequence ID" value="NZ_QKYU01000008.1"/>
</dbReference>
<feature type="transmembrane region" description="Helical" evidence="5">
    <location>
        <begin position="243"/>
        <end position="262"/>
    </location>
</feature>
<evidence type="ECO:0000313" key="7">
    <source>
        <dbReference type="EMBL" id="PZW46739.1"/>
    </source>
</evidence>
<dbReference type="AlphaFoldDB" id="A0A2W7KG67"/>
<feature type="domain" description="Major facilitator superfamily (MFS) profile" evidence="6">
    <location>
        <begin position="3"/>
        <end position="390"/>
    </location>
</feature>
<feature type="transmembrane region" description="Helical" evidence="5">
    <location>
        <begin position="127"/>
        <end position="149"/>
    </location>
</feature>
<feature type="transmembrane region" description="Helical" evidence="5">
    <location>
        <begin position="337"/>
        <end position="358"/>
    </location>
</feature>
<evidence type="ECO:0000256" key="3">
    <source>
        <dbReference type="ARBA" id="ARBA00022989"/>
    </source>
</evidence>
<keyword evidence="4 5" id="KW-0472">Membrane</keyword>
<gene>
    <name evidence="7" type="ORF">C8P66_10818</name>
</gene>
<protein>
    <submittedName>
        <fullName evidence="7">Putative MFS family arabinose efflux permease</fullName>
    </submittedName>
</protein>